<keyword evidence="1" id="KW-1133">Transmembrane helix</keyword>
<keyword evidence="1" id="KW-0812">Transmembrane</keyword>
<evidence type="ECO:0000313" key="2">
    <source>
        <dbReference type="EMBL" id="SCZ50934.1"/>
    </source>
</evidence>
<protein>
    <submittedName>
        <fullName evidence="2">Uncharacterized protein</fullName>
    </submittedName>
</protein>
<evidence type="ECO:0000313" key="3">
    <source>
        <dbReference type="Proteomes" id="UP000198767"/>
    </source>
</evidence>
<keyword evidence="1" id="KW-0472">Membrane</keyword>
<keyword evidence="3" id="KW-1185">Reference proteome</keyword>
<dbReference type="Proteomes" id="UP000198767">
    <property type="component" value="Unassembled WGS sequence"/>
</dbReference>
<dbReference type="AlphaFoldDB" id="A0A1G5PMZ0"/>
<proteinExistence type="predicted"/>
<evidence type="ECO:0000256" key="1">
    <source>
        <dbReference type="SAM" id="Phobius"/>
    </source>
</evidence>
<dbReference type="OrthoDB" id="7866534at2"/>
<reference evidence="2 3" key="1">
    <citation type="submission" date="2016-10" db="EMBL/GenBank/DDBJ databases">
        <authorList>
            <person name="de Groot N.N."/>
        </authorList>
    </citation>
    <scope>NUCLEOTIDE SEQUENCE [LARGE SCALE GENOMIC DNA]</scope>
    <source>
        <strain evidence="2 3">U95</strain>
    </source>
</reference>
<accession>A0A1G5PMZ0</accession>
<feature type="transmembrane region" description="Helical" evidence="1">
    <location>
        <begin position="49"/>
        <end position="72"/>
    </location>
</feature>
<sequence>MGEHTHIFQSRVKRLNRKYEAMSRGYDARLQSDGLIVLKPRRASSRLTILPFLLLIIGFVLFKSVVLASVGAQDYSERVARLEAGSTAEQVGAFVMQADPVTQLVADKIGPVLP</sequence>
<dbReference type="RefSeq" id="WP_090215324.1">
    <property type="nucleotide sequence ID" value="NZ_CANLDO010000002.1"/>
</dbReference>
<organism evidence="2 3">
    <name type="scientific">Epibacterium ulvae</name>
    <dbReference type="NCBI Taxonomy" id="1156985"/>
    <lineage>
        <taxon>Bacteria</taxon>
        <taxon>Pseudomonadati</taxon>
        <taxon>Pseudomonadota</taxon>
        <taxon>Alphaproteobacteria</taxon>
        <taxon>Rhodobacterales</taxon>
        <taxon>Roseobacteraceae</taxon>
        <taxon>Epibacterium</taxon>
    </lineage>
</organism>
<gene>
    <name evidence="2" type="ORF">SAMN04488118_101388</name>
</gene>
<dbReference type="STRING" id="1156985.SAMN04488118_101388"/>
<dbReference type="EMBL" id="FMWG01000001">
    <property type="protein sequence ID" value="SCZ50934.1"/>
    <property type="molecule type" value="Genomic_DNA"/>
</dbReference>
<name>A0A1G5PMZ0_9RHOB</name>